<feature type="disulfide bond" evidence="5">
    <location>
        <begin position="116"/>
        <end position="128"/>
    </location>
</feature>
<comment type="subcellular location">
    <subcellularLocation>
        <location evidence="1">Secreted</location>
    </subcellularLocation>
</comment>
<gene>
    <name evidence="7" type="primary">alta1</name>
</gene>
<evidence type="ECO:0000259" key="6">
    <source>
        <dbReference type="PROSITE" id="PS51895"/>
    </source>
</evidence>
<accession>G9HQQ3</accession>
<name>G9HQQ3_9PLEO</name>
<dbReference type="InterPro" id="IPR032382">
    <property type="entry name" value="AltA1"/>
</dbReference>
<evidence type="ECO:0000256" key="3">
    <source>
        <dbReference type="ARBA" id="ARBA00022729"/>
    </source>
</evidence>
<dbReference type="Gene3D" id="2.40.350.20">
    <property type="match status" value="1"/>
</dbReference>
<feature type="domain" description="AA1-like" evidence="6">
    <location>
        <begin position="25"/>
        <end position="132"/>
    </location>
</feature>
<reference evidence="7" key="1">
    <citation type="journal article" date="2012" name="Mycol. Prog.">
        <title>Nimbya and Embellisia revisited, with nov. comb for Alternaria celosiae and A. perpunctulata.</title>
        <authorList>
            <person name="Lawrence D.P."/>
            <person name="Park M.S."/>
            <person name="Pryor B.M."/>
        </authorList>
    </citation>
    <scope>NUCLEOTIDE SEQUENCE</scope>
    <source>
        <strain evidence="7">RC OlB9</strain>
    </source>
</reference>
<keyword evidence="2" id="KW-0964">Secreted</keyword>
<evidence type="ECO:0000256" key="5">
    <source>
        <dbReference type="PROSITE-ProRule" id="PRU01243"/>
    </source>
</evidence>
<keyword evidence="3" id="KW-0732">Signal</keyword>
<sequence>SLFAVAGLVSAAPFESRQVNPSPPVGDNIWKISKFSGRKPEGTYYNRFSFNIKATNGGTLDLDCTAEAVKLEHQWYPCSGSEYISFSFDSDSSGVLLKHIVDDNTYLGTTNIPDQCSKGPTGQQDSVCQGNY</sequence>
<dbReference type="EMBL" id="JN383517">
    <property type="protein sequence ID" value="AEV41988.1"/>
    <property type="molecule type" value="Genomic_DNA"/>
</dbReference>
<evidence type="ECO:0000313" key="7">
    <source>
        <dbReference type="EMBL" id="AEV41988.1"/>
    </source>
</evidence>
<feature type="non-terminal residue" evidence="7">
    <location>
        <position position="132"/>
    </location>
</feature>
<dbReference type="PROSITE" id="PS51895">
    <property type="entry name" value="AA1"/>
    <property type="match status" value="1"/>
</dbReference>
<dbReference type="GO" id="GO:0005576">
    <property type="term" value="C:extracellular region"/>
    <property type="evidence" value="ECO:0007669"/>
    <property type="project" value="UniProtKB-SubCell"/>
</dbReference>
<evidence type="ECO:0000256" key="2">
    <source>
        <dbReference type="ARBA" id="ARBA00022525"/>
    </source>
</evidence>
<proteinExistence type="predicted"/>
<dbReference type="Pfam" id="PF16541">
    <property type="entry name" value="AltA1"/>
    <property type="match status" value="1"/>
</dbReference>
<dbReference type="AlphaFoldDB" id="G9HQQ3"/>
<comment type="caution">
    <text evidence="5">Lacks conserved residue(s) required for the propagation of feature annotation.</text>
</comment>
<organism evidence="7">
    <name type="scientific">Alternaria oxytropis</name>
    <dbReference type="NCBI Taxonomy" id="570715"/>
    <lineage>
        <taxon>Eukaryota</taxon>
        <taxon>Fungi</taxon>
        <taxon>Dikarya</taxon>
        <taxon>Ascomycota</taxon>
        <taxon>Pezizomycotina</taxon>
        <taxon>Dothideomycetes</taxon>
        <taxon>Pleosporomycetidae</taxon>
        <taxon>Pleosporales</taxon>
        <taxon>Pleosporineae</taxon>
        <taxon>Pleosporaceae</taxon>
        <taxon>Alternaria</taxon>
    </lineage>
</organism>
<evidence type="ECO:0000256" key="4">
    <source>
        <dbReference type="ARBA" id="ARBA00023157"/>
    </source>
</evidence>
<protein>
    <submittedName>
        <fullName evidence="7">Major allergen alt a1</fullName>
    </submittedName>
</protein>
<keyword evidence="4 5" id="KW-1015">Disulfide bond</keyword>
<feature type="non-terminal residue" evidence="7">
    <location>
        <position position="1"/>
    </location>
</feature>
<evidence type="ECO:0000256" key="1">
    <source>
        <dbReference type="ARBA" id="ARBA00004613"/>
    </source>
</evidence>